<evidence type="ECO:0000256" key="3">
    <source>
        <dbReference type="ARBA" id="ARBA00022618"/>
    </source>
</evidence>
<dbReference type="InterPro" id="IPR036765">
    <property type="entry name" value="ZipA_FtsZ-bd_C_sf"/>
</dbReference>
<keyword evidence="2 8" id="KW-0997">Cell inner membrane</keyword>
<evidence type="ECO:0000259" key="11">
    <source>
        <dbReference type="SMART" id="SM00771"/>
    </source>
</evidence>
<feature type="region of interest" description="Disordered" evidence="10">
    <location>
        <begin position="39"/>
        <end position="254"/>
    </location>
</feature>
<reference evidence="13" key="1">
    <citation type="journal article" date="2019" name="Int. J. Syst. Evol. Microbiol.">
        <title>The Global Catalogue of Microorganisms (GCM) 10K type strain sequencing project: providing services to taxonomists for standard genome sequencing and annotation.</title>
        <authorList>
            <consortium name="The Broad Institute Genomics Platform"/>
            <consortium name="The Broad Institute Genome Sequencing Center for Infectious Disease"/>
            <person name="Wu L."/>
            <person name="Ma J."/>
        </authorList>
    </citation>
    <scope>NUCLEOTIDE SEQUENCE [LARGE SCALE GENOMIC DNA]</scope>
    <source>
        <strain evidence="13">CGMCC 1.13666</strain>
    </source>
</reference>
<feature type="compositionally biased region" description="Basic and acidic residues" evidence="10">
    <location>
        <begin position="39"/>
        <end position="61"/>
    </location>
</feature>
<dbReference type="Pfam" id="PF04354">
    <property type="entry name" value="ZipA_C"/>
    <property type="match status" value="1"/>
</dbReference>
<name>A0ABW2EST5_9GAMM</name>
<feature type="compositionally biased region" description="Basic and acidic residues" evidence="10">
    <location>
        <begin position="318"/>
        <end position="331"/>
    </location>
</feature>
<keyword evidence="4 8" id="KW-0812">Transmembrane</keyword>
<dbReference type="Gene3D" id="3.30.1400.10">
    <property type="entry name" value="ZipA, C-terminal FtsZ-binding domain"/>
    <property type="match status" value="1"/>
</dbReference>
<dbReference type="RefSeq" id="WP_346062748.1">
    <property type="nucleotide sequence ID" value="NZ_BAAADR010000012.1"/>
</dbReference>
<comment type="function">
    <text evidence="8 9">Essential cell division protein that stabilizes the FtsZ protofilaments by cross-linking them and that serves as a cytoplasmic membrane anchor for the Z ring. Also required for the recruitment to the septal ring of downstream cell division proteins.</text>
</comment>
<gene>
    <name evidence="8 12" type="primary">zipA</name>
    <name evidence="12" type="ORF">ACFQH5_06130</name>
</gene>
<dbReference type="HAMAP" id="MF_00509">
    <property type="entry name" value="ZipA"/>
    <property type="match status" value="1"/>
</dbReference>
<keyword evidence="5 8" id="KW-1133">Transmembrane helix</keyword>
<evidence type="ECO:0000256" key="4">
    <source>
        <dbReference type="ARBA" id="ARBA00022692"/>
    </source>
</evidence>
<keyword evidence="3 8" id="KW-0132">Cell division</keyword>
<evidence type="ECO:0000256" key="10">
    <source>
        <dbReference type="SAM" id="MobiDB-lite"/>
    </source>
</evidence>
<feature type="transmembrane region" description="Helical" evidence="8">
    <location>
        <begin position="6"/>
        <end position="24"/>
    </location>
</feature>
<evidence type="ECO:0000256" key="8">
    <source>
        <dbReference type="HAMAP-Rule" id="MF_00509"/>
    </source>
</evidence>
<dbReference type="SUPFAM" id="SSF64383">
    <property type="entry name" value="Cell-division protein ZipA, C-terminal domain"/>
    <property type="match status" value="1"/>
</dbReference>
<evidence type="ECO:0000256" key="6">
    <source>
        <dbReference type="ARBA" id="ARBA00023136"/>
    </source>
</evidence>
<feature type="domain" description="ZipA C-terminal FtsZ-binding" evidence="11">
    <location>
        <begin position="419"/>
        <end position="550"/>
    </location>
</feature>
<dbReference type="InterPro" id="IPR007449">
    <property type="entry name" value="ZipA_FtsZ-bd_C"/>
</dbReference>
<comment type="similarity">
    <text evidence="8 9">Belongs to the ZipA family.</text>
</comment>
<comment type="subcellular location">
    <subcellularLocation>
        <location evidence="8">Cell inner membrane</location>
        <topology evidence="8">Single-pass type I membrane protein</topology>
    </subcellularLocation>
    <text evidence="8">Localizes to the Z ring in an FtsZ-dependent manner.</text>
</comment>
<accession>A0ABW2EST5</accession>
<feature type="compositionally biased region" description="Low complexity" evidence="10">
    <location>
        <begin position="144"/>
        <end position="158"/>
    </location>
</feature>
<proteinExistence type="inferred from homology"/>
<protein>
    <recommendedName>
        <fullName evidence="8 9">Cell division protein ZipA</fullName>
    </recommendedName>
</protein>
<keyword evidence="6 8" id="KW-0472">Membrane</keyword>
<keyword evidence="1 8" id="KW-1003">Cell membrane</keyword>
<organism evidence="12 13">
    <name type="scientific">Halomonas salifodinae</name>
    <dbReference type="NCBI Taxonomy" id="438745"/>
    <lineage>
        <taxon>Bacteria</taxon>
        <taxon>Pseudomonadati</taxon>
        <taxon>Pseudomonadota</taxon>
        <taxon>Gammaproteobacteria</taxon>
        <taxon>Oceanospirillales</taxon>
        <taxon>Halomonadaceae</taxon>
        <taxon>Halomonas</taxon>
    </lineage>
</organism>
<dbReference type="PANTHER" id="PTHR38685:SF1">
    <property type="entry name" value="CELL DIVISION PROTEIN ZIPA"/>
    <property type="match status" value="1"/>
</dbReference>
<keyword evidence="13" id="KW-1185">Reference proteome</keyword>
<dbReference type="GO" id="GO:0051301">
    <property type="term" value="P:cell division"/>
    <property type="evidence" value="ECO:0007669"/>
    <property type="project" value="UniProtKB-KW"/>
</dbReference>
<evidence type="ECO:0000313" key="12">
    <source>
        <dbReference type="EMBL" id="MFC7089121.1"/>
    </source>
</evidence>
<comment type="subunit">
    <text evidence="8">Interacts with FtsZ via their C-terminal domains.</text>
</comment>
<keyword evidence="7 8" id="KW-0131">Cell cycle</keyword>
<dbReference type="EMBL" id="JBHSZP010000013">
    <property type="protein sequence ID" value="MFC7089121.1"/>
    <property type="molecule type" value="Genomic_DNA"/>
</dbReference>
<evidence type="ECO:0000256" key="2">
    <source>
        <dbReference type="ARBA" id="ARBA00022519"/>
    </source>
</evidence>
<dbReference type="SMART" id="SM00771">
    <property type="entry name" value="ZipA_C"/>
    <property type="match status" value="1"/>
</dbReference>
<evidence type="ECO:0000256" key="5">
    <source>
        <dbReference type="ARBA" id="ARBA00022989"/>
    </source>
</evidence>
<comment type="caution">
    <text evidence="12">The sequence shown here is derived from an EMBL/GenBank/DDBJ whole genome shotgun (WGS) entry which is preliminary data.</text>
</comment>
<dbReference type="Proteomes" id="UP001596411">
    <property type="component" value="Unassembled WGS sequence"/>
</dbReference>
<evidence type="ECO:0000256" key="1">
    <source>
        <dbReference type="ARBA" id="ARBA00022475"/>
    </source>
</evidence>
<sequence length="565" mass="62301">MELREWLIILGLALVTLIVIDGVRRLQRQRRVPRLDRVDGSAVDDARGQEEDPEAAAREAELNWELPNGGARVVRPASYESEPPRPAAKPKLTRQEHPGPSRVLAEWQAKRPAAPAEAAARPSRGAAPDTERESTAGDAPEPVASPEATRTAPPEAASGLEQAEPARSSDAEAMEFPSEPRPAEPKREARGELKQAEPRQAEPRQAEPSLSLPDAGDTPPAEPAVGEGVTSESGEAKAAPALVTDPADHDFHGDDERYRLVDFDGMADSFKSGSVKMGHSMQRFGAGIKKGLSERREQNRKRKQERERLKAEQAAAEAARRQQQEVERQRLAAEQQAAEQQRLEAEKQAAPSHEIEQEDPLFTFAGPSHRDSRYSDEVVESNNLPGAHHGEVAAPHPVVEKALRNDVEAPQAREALSHAEEIIVISVMCREEQGFSGTALLKLMLACGLRYSREMGIFHRFETEAEDSPLQFSMVNVVKPGTFPLDAMDEFTTPGITFLMPLPAAEDTSAAFEAMVECAMVVVRHLGGELKDENHSVMTAQTVEFARQRVHEFERRHRLQRYQVN</sequence>
<dbReference type="NCBIfam" id="TIGR02205">
    <property type="entry name" value="septum_zipA"/>
    <property type="match status" value="1"/>
</dbReference>
<feature type="compositionally biased region" description="Low complexity" evidence="10">
    <location>
        <begin position="110"/>
        <end position="128"/>
    </location>
</feature>
<evidence type="ECO:0000256" key="9">
    <source>
        <dbReference type="RuleBase" id="RU003612"/>
    </source>
</evidence>
<feature type="region of interest" description="Disordered" evidence="10">
    <location>
        <begin position="282"/>
        <end position="374"/>
    </location>
</feature>
<evidence type="ECO:0000256" key="7">
    <source>
        <dbReference type="ARBA" id="ARBA00023306"/>
    </source>
</evidence>
<evidence type="ECO:0000313" key="13">
    <source>
        <dbReference type="Proteomes" id="UP001596411"/>
    </source>
</evidence>
<dbReference type="InterPro" id="IPR011919">
    <property type="entry name" value="Cell_div_ZipA"/>
</dbReference>
<dbReference type="PANTHER" id="PTHR38685">
    <property type="entry name" value="CELL DIVISION PROTEIN ZIPA"/>
    <property type="match status" value="1"/>
</dbReference>
<feature type="compositionally biased region" description="Basic and acidic residues" evidence="10">
    <location>
        <begin position="181"/>
        <end position="205"/>
    </location>
</feature>